<name>A0A6P4E2K2_DRORH</name>
<evidence type="ECO:0000313" key="2">
    <source>
        <dbReference type="RefSeq" id="XP_016970639.1"/>
    </source>
</evidence>
<dbReference type="GO" id="GO:0001042">
    <property type="term" value="F:RNA polymerase I core binding"/>
    <property type="evidence" value="ECO:0007669"/>
    <property type="project" value="TreeGrafter"/>
</dbReference>
<dbReference type="InterPro" id="IPR007991">
    <property type="entry name" value="RNA_pol_I_trans_ini_fac_RRN3"/>
</dbReference>
<dbReference type="AlphaFoldDB" id="A0A6P4E2K2"/>
<gene>
    <name evidence="2" type="primary">LOC108038375</name>
</gene>
<reference evidence="2" key="1">
    <citation type="submission" date="2025-08" db="UniProtKB">
        <authorList>
            <consortium name="RefSeq"/>
        </authorList>
    </citation>
    <scope>IDENTIFICATION</scope>
</reference>
<dbReference type="PANTHER" id="PTHR12790">
    <property type="entry name" value="TRANSCRIPTION INITIATION FACTOR IA RRN3"/>
    <property type="match status" value="1"/>
</dbReference>
<dbReference type="PANTHER" id="PTHR12790:SF0">
    <property type="entry name" value="RNA POLYMERASE I-SPECIFIC TRANSCRIPTION INITIATION FACTOR RRN3-RELATED"/>
    <property type="match status" value="1"/>
</dbReference>
<proteinExistence type="inferred from homology"/>
<organism evidence="2">
    <name type="scientific">Drosophila rhopaloa</name>
    <name type="common">Fruit fly</name>
    <dbReference type="NCBI Taxonomy" id="1041015"/>
    <lineage>
        <taxon>Eukaryota</taxon>
        <taxon>Metazoa</taxon>
        <taxon>Ecdysozoa</taxon>
        <taxon>Arthropoda</taxon>
        <taxon>Hexapoda</taxon>
        <taxon>Insecta</taxon>
        <taxon>Pterygota</taxon>
        <taxon>Neoptera</taxon>
        <taxon>Endopterygota</taxon>
        <taxon>Diptera</taxon>
        <taxon>Brachycera</taxon>
        <taxon>Muscomorpha</taxon>
        <taxon>Ephydroidea</taxon>
        <taxon>Drosophilidae</taxon>
        <taxon>Drosophila</taxon>
        <taxon>Sophophora</taxon>
    </lineage>
</organism>
<dbReference type="GO" id="GO:0005634">
    <property type="term" value="C:nucleus"/>
    <property type="evidence" value="ECO:0007669"/>
    <property type="project" value="TreeGrafter"/>
</dbReference>
<dbReference type="GO" id="GO:0006361">
    <property type="term" value="P:transcription initiation at RNA polymerase I promoter"/>
    <property type="evidence" value="ECO:0007669"/>
    <property type="project" value="InterPro"/>
</dbReference>
<dbReference type="OrthoDB" id="26970at2759"/>
<dbReference type="Pfam" id="PF05327">
    <property type="entry name" value="RRN3"/>
    <property type="match status" value="1"/>
</dbReference>
<comment type="similarity">
    <text evidence="1">Belongs to the RRN3 family.</text>
</comment>
<accession>A0A6P4E2K2</accession>
<dbReference type="GO" id="GO:0001181">
    <property type="term" value="F:RNA polymerase I general transcription initiation factor activity"/>
    <property type="evidence" value="ECO:0007669"/>
    <property type="project" value="InterPro"/>
</dbReference>
<evidence type="ECO:0000256" key="1">
    <source>
        <dbReference type="ARBA" id="ARBA00010098"/>
    </source>
</evidence>
<dbReference type="RefSeq" id="XP_016970639.1">
    <property type="nucleotide sequence ID" value="XM_017115150.1"/>
</dbReference>
<sequence length="235" mass="27054">MLDIMSVYTTRTGLKSILKKFPGWQRVRLEAANKVRFSISIEKGLAESVRVALEEGNFRLVKEFIYFLSEAELSDDEVVQILRDAIRMVHNLTSEFFNVVKALLSLSWKGRSSEIKEAFTEFWIDIMVTHNVYIPMGIPKLIIHWIPSNLDASDWVNGCPSESTRSDLKPTHDILNRILSAVPMAFDVVINAISTKFPYFKKPAHVTAGYLFNLLWLLEYNQIFEELILQLVLEK</sequence>
<protein>
    <submittedName>
        <fullName evidence="2">RNA polymerase I-specific transcription initiation factor RRN3-like</fullName>
    </submittedName>
</protein>